<dbReference type="InterPro" id="IPR016181">
    <property type="entry name" value="Acyl_CoA_acyltransferase"/>
</dbReference>
<name>A0A1V4HWL9_NITVU</name>
<feature type="repeat" description="TPR" evidence="1">
    <location>
        <begin position="429"/>
        <end position="462"/>
    </location>
</feature>
<feature type="domain" description="BioF2-like acetyltransferase" evidence="2">
    <location>
        <begin position="185"/>
        <end position="329"/>
    </location>
</feature>
<dbReference type="EMBL" id="MWPQ01000047">
    <property type="protein sequence ID" value="OPH82368.1"/>
    <property type="molecule type" value="Genomic_DNA"/>
</dbReference>
<dbReference type="SUPFAM" id="SSF55729">
    <property type="entry name" value="Acyl-CoA N-acyltransferases (Nat)"/>
    <property type="match status" value="1"/>
</dbReference>
<dbReference type="InterPro" id="IPR038740">
    <property type="entry name" value="BioF2-like_GNAT_dom"/>
</dbReference>
<dbReference type="SUPFAM" id="SSF48452">
    <property type="entry name" value="TPR-like"/>
    <property type="match status" value="1"/>
</dbReference>
<dbReference type="Gene3D" id="1.25.40.10">
    <property type="entry name" value="Tetratricopeptide repeat domain"/>
    <property type="match status" value="1"/>
</dbReference>
<evidence type="ECO:0000313" key="3">
    <source>
        <dbReference type="EMBL" id="OPH82368.1"/>
    </source>
</evidence>
<organism evidence="3 4">
    <name type="scientific">Nitrobacter vulgaris</name>
    <dbReference type="NCBI Taxonomy" id="29421"/>
    <lineage>
        <taxon>Bacteria</taxon>
        <taxon>Pseudomonadati</taxon>
        <taxon>Pseudomonadota</taxon>
        <taxon>Alphaproteobacteria</taxon>
        <taxon>Hyphomicrobiales</taxon>
        <taxon>Nitrobacteraceae</taxon>
        <taxon>Nitrobacter</taxon>
    </lineage>
</organism>
<proteinExistence type="predicted"/>
<accession>A0A1V4HWL9</accession>
<dbReference type="PROSITE" id="PS50005">
    <property type="entry name" value="TPR"/>
    <property type="match status" value="1"/>
</dbReference>
<dbReference type="Pfam" id="PF13480">
    <property type="entry name" value="Acetyltransf_6"/>
    <property type="match status" value="1"/>
</dbReference>
<dbReference type="InterPro" id="IPR011990">
    <property type="entry name" value="TPR-like_helical_dom_sf"/>
</dbReference>
<dbReference type="STRING" id="29421.B2M20_12740"/>
<dbReference type="AlphaFoldDB" id="A0A1V4HWL9"/>
<dbReference type="Gene3D" id="3.40.630.30">
    <property type="match status" value="1"/>
</dbReference>
<dbReference type="OrthoDB" id="9808976at2"/>
<dbReference type="InterPro" id="IPR019734">
    <property type="entry name" value="TPR_rpt"/>
</dbReference>
<evidence type="ECO:0000313" key="4">
    <source>
        <dbReference type="Proteomes" id="UP000189940"/>
    </source>
</evidence>
<dbReference type="Pfam" id="PF14559">
    <property type="entry name" value="TPR_19"/>
    <property type="match status" value="1"/>
</dbReference>
<dbReference type="GO" id="GO:0016740">
    <property type="term" value="F:transferase activity"/>
    <property type="evidence" value="ECO:0007669"/>
    <property type="project" value="UniProtKB-KW"/>
</dbReference>
<evidence type="ECO:0000256" key="1">
    <source>
        <dbReference type="PROSITE-ProRule" id="PRU00339"/>
    </source>
</evidence>
<gene>
    <name evidence="3" type="ORF">B2M20_12740</name>
</gene>
<dbReference type="Proteomes" id="UP000189940">
    <property type="component" value="Unassembled WGS sequence"/>
</dbReference>
<dbReference type="SMART" id="SM00028">
    <property type="entry name" value="TPR"/>
    <property type="match status" value="2"/>
</dbReference>
<keyword evidence="3" id="KW-0808">Transferase</keyword>
<comment type="caution">
    <text evidence="3">The sequence shown here is derived from an EMBL/GenBank/DDBJ whole genome shotgun (WGS) entry which is preliminary data.</text>
</comment>
<keyword evidence="4" id="KW-1185">Reference proteome</keyword>
<dbReference type="RefSeq" id="WP_079447424.1">
    <property type="nucleotide sequence ID" value="NZ_MWPQ01000047.1"/>
</dbReference>
<protein>
    <submittedName>
        <fullName evidence="3">GNAT family N-acetyltransferase</fullName>
    </submittedName>
</protein>
<sequence>MYIDVIEDMDAFSQLRENWDEVYDADPHATLYLSWNWLFPWLENLNTPWVVLAAKESGSASRYVAFFPLRLDTRIDGTGRLFNDLRMAGSHAADYTGLISIPESEADAIVAFAQQIKRMNWADLVLDNFCGSDVRFSKLVSCFSQSKFTISQTDRVNKTDQVDNSICPYVDLPEDWDAYLETISSNTRQKLRRLLRAVDTNSEYRITHATKETVAADLNTLLRFWETKWRPRKGKLTDSLVRGHRGMLSRSFERGLLLLPTLWLGDRPLAALAILLDEQKKSLLFYITGRDESFAGPQPGLILHGHSIRYAISRGMKRYDFLRGNERYKYSFGVKEQRLYCYVVATRSGSNLGGRLDVRTLPDALKKATDLHQEGKIDQAARAYRQILETDPRNENTLHRYGQLLAGKSDHVAAKRVFKLLTRMRTDTYKPWLLLGQSCEAMGQYLDAANAYREVIRLQPGVPDIFSKLANVLFKAGRIEDARKALMTSYGVGVAGGEGDASFRVH</sequence>
<reference evidence="3 4" key="1">
    <citation type="submission" date="2017-02" db="EMBL/GenBank/DDBJ databases">
        <title>Genome sequence of the nitrite-oxidizing bacterium Nitrobacter vulgaris strain Ab1.</title>
        <authorList>
            <person name="Mellbye B.L."/>
            <person name="Davis E.W."/>
            <person name="Spieck E."/>
            <person name="Chang J.H."/>
            <person name="Bottomley P.J."/>
            <person name="Sayavedra-Soto L.A."/>
        </authorList>
    </citation>
    <scope>NUCLEOTIDE SEQUENCE [LARGE SCALE GENOMIC DNA]</scope>
    <source>
        <strain evidence="3 4">Ab1</strain>
    </source>
</reference>
<keyword evidence="1" id="KW-0802">TPR repeat</keyword>
<evidence type="ECO:0000259" key="2">
    <source>
        <dbReference type="Pfam" id="PF13480"/>
    </source>
</evidence>